<sequence length="79" mass="8691">MVLDLAIMVFGVAPGAARLHRSRALLHNLLHAIQRLLNLRTIRDLPGGEFVPAQPTGQISPKVKFPQPDLEQLMAARTC</sequence>
<protein>
    <submittedName>
        <fullName evidence="1">Uncharacterized protein</fullName>
    </submittedName>
</protein>
<organism evidence="1">
    <name type="scientific">Microvirga ossetica</name>
    <dbReference type="NCBI Taxonomy" id="1882682"/>
    <lineage>
        <taxon>Bacteria</taxon>
        <taxon>Pseudomonadati</taxon>
        <taxon>Pseudomonadota</taxon>
        <taxon>Alphaproteobacteria</taxon>
        <taxon>Hyphomicrobiales</taxon>
        <taxon>Methylobacteriaceae</taxon>
        <taxon>Microvirga</taxon>
    </lineage>
</organism>
<accession>A0A1B2EW51</accession>
<geneLocation type="plasmid" evidence="1">
    <name>unnamed2</name>
</geneLocation>
<reference evidence="1" key="1">
    <citation type="submission" date="2016-07" db="EMBL/GenBank/DDBJ databases">
        <title>Microvirga ossetica sp. nov. a new species of rhizobia isolated from root nodules of the legume species Vicia alpestris Steven originated from North Ossetia region in the Caucasus.</title>
        <authorList>
            <person name="Safronova V.I."/>
            <person name="Kuznetsova I.G."/>
            <person name="Sazanova A.L."/>
            <person name="Belimov A."/>
            <person name="Andronov E."/>
            <person name="Osledkin Y.S."/>
            <person name="Onishchuk O.P."/>
            <person name="Kurchak O.N."/>
            <person name="Shaposhnikov A.I."/>
            <person name="Willems A."/>
            <person name="Tikhonovich I.A."/>
        </authorList>
    </citation>
    <scope>NUCLEOTIDE SEQUENCE [LARGE SCALE GENOMIC DNA]</scope>
    <source>
        <strain evidence="1">V5/3M</strain>
        <plasmid evidence="1">unnamed2</plasmid>
    </source>
</reference>
<dbReference type="KEGG" id="moc:BB934_38710"/>
<dbReference type="AlphaFoldDB" id="A0A1B2EW51"/>
<gene>
    <name evidence="1" type="ORF">BB934_38710</name>
</gene>
<name>A0A1B2EW51_9HYPH</name>
<dbReference type="EMBL" id="CP016619">
    <property type="protein sequence ID" value="ANY84180.1"/>
    <property type="molecule type" value="Genomic_DNA"/>
</dbReference>
<proteinExistence type="predicted"/>
<evidence type="ECO:0000313" key="1">
    <source>
        <dbReference type="EMBL" id="ANY84180.1"/>
    </source>
</evidence>
<keyword evidence="1" id="KW-0614">Plasmid</keyword>